<keyword evidence="2" id="KW-1185">Reference proteome</keyword>
<proteinExistence type="predicted"/>
<dbReference type="HOGENOM" id="CLU_2828409_0_0_5"/>
<evidence type="ECO:0000313" key="2">
    <source>
        <dbReference type="Proteomes" id="UP000001929"/>
    </source>
</evidence>
<accession>Q2RSL8</accession>
<gene>
    <name evidence="1" type="ordered locus">Rru_A2077</name>
</gene>
<dbReference type="Proteomes" id="UP000001929">
    <property type="component" value="Chromosome"/>
</dbReference>
<evidence type="ECO:0000313" key="1">
    <source>
        <dbReference type="EMBL" id="ABC22877.1"/>
    </source>
</evidence>
<reference evidence="1 2" key="1">
    <citation type="journal article" date="2011" name="Stand. Genomic Sci.">
        <title>Complete genome sequence of Rhodospirillum rubrum type strain (S1).</title>
        <authorList>
            <person name="Munk A.C."/>
            <person name="Copeland A."/>
            <person name="Lucas S."/>
            <person name="Lapidus A."/>
            <person name="Del Rio T.G."/>
            <person name="Barry K."/>
            <person name="Detter J.C."/>
            <person name="Hammon N."/>
            <person name="Israni S."/>
            <person name="Pitluck S."/>
            <person name="Brettin T."/>
            <person name="Bruce D."/>
            <person name="Han C."/>
            <person name="Tapia R."/>
            <person name="Gilna P."/>
            <person name="Schmutz J."/>
            <person name="Larimer F."/>
            <person name="Land M."/>
            <person name="Kyrpides N.C."/>
            <person name="Mavromatis K."/>
            <person name="Richardson P."/>
            <person name="Rohde M."/>
            <person name="Goker M."/>
            <person name="Klenk H.P."/>
            <person name="Zhang Y."/>
            <person name="Roberts G.P."/>
            <person name="Reslewic S."/>
            <person name="Schwartz D.C."/>
        </authorList>
    </citation>
    <scope>NUCLEOTIDE SEQUENCE [LARGE SCALE GENOMIC DNA]</scope>
    <source>
        <strain evidence="2">ATCC 11170 / ATH 1.1.1 / DSM 467 / LMG 4362 / NCIMB 8255 / S1</strain>
    </source>
</reference>
<dbReference type="AlphaFoldDB" id="Q2RSL8"/>
<dbReference type="EMBL" id="CP000230">
    <property type="protein sequence ID" value="ABC22877.1"/>
    <property type="molecule type" value="Genomic_DNA"/>
</dbReference>
<protein>
    <submittedName>
        <fullName evidence="1">Uncharacterized protein</fullName>
    </submittedName>
</protein>
<sequence length="66" mass="6783">MESRDQGEGLLKVGDQIGGGLDAHRQADHLVAGPGGLALVVGKLAMGGGWWGGGSASGYRRHWRDG</sequence>
<dbReference type="KEGG" id="rru:Rru_A2077"/>
<name>Q2RSL8_RHORT</name>
<dbReference type="EnsemblBacteria" id="ABC22877">
    <property type="protein sequence ID" value="ABC22877"/>
    <property type="gene ID" value="Rru_A2077"/>
</dbReference>
<organism evidence="1 2">
    <name type="scientific">Rhodospirillum rubrum (strain ATCC 11170 / ATH 1.1.1 / DSM 467 / LMG 4362 / NCIMB 8255 / S1)</name>
    <dbReference type="NCBI Taxonomy" id="269796"/>
    <lineage>
        <taxon>Bacteria</taxon>
        <taxon>Pseudomonadati</taxon>
        <taxon>Pseudomonadota</taxon>
        <taxon>Alphaproteobacteria</taxon>
        <taxon>Rhodospirillales</taxon>
        <taxon>Rhodospirillaceae</taxon>
        <taxon>Rhodospirillum</taxon>
    </lineage>
</organism>